<dbReference type="RefSeq" id="WP_237818052.1">
    <property type="nucleotide sequence ID" value="NZ_JAKLTQ010000001.1"/>
</dbReference>
<sequence>MGVDNETAAELTNSIFALQRQLRSATQLLADPAGPGFALQGVMRIIGEAGELRATELAARLGIGPAGLSRHIAELETAGYVVRRPHPEDGRAFLISLSEQGIEHMRAEVARRSASLQQVLADWTDAEARFAGEVLQRLTASLESALQEMKPGQQLAAATA</sequence>
<evidence type="ECO:0000313" key="3">
    <source>
        <dbReference type="Proteomes" id="UP001165368"/>
    </source>
</evidence>
<dbReference type="Proteomes" id="UP001165368">
    <property type="component" value="Unassembled WGS sequence"/>
</dbReference>
<dbReference type="SUPFAM" id="SSF46785">
    <property type="entry name" value="Winged helix' DNA-binding domain"/>
    <property type="match status" value="1"/>
</dbReference>
<feature type="domain" description="HTH marR-type" evidence="1">
    <location>
        <begin position="8"/>
        <end position="140"/>
    </location>
</feature>
<name>A0ABS9L2S3_9MICC</name>
<dbReference type="InterPro" id="IPR036388">
    <property type="entry name" value="WH-like_DNA-bd_sf"/>
</dbReference>
<keyword evidence="3" id="KW-1185">Reference proteome</keyword>
<dbReference type="PANTHER" id="PTHR39515">
    <property type="entry name" value="CONSERVED PROTEIN"/>
    <property type="match status" value="1"/>
</dbReference>
<evidence type="ECO:0000313" key="2">
    <source>
        <dbReference type="EMBL" id="MCG2620974.1"/>
    </source>
</evidence>
<accession>A0ABS9L2S3</accession>
<reference evidence="2" key="1">
    <citation type="submission" date="2022-01" db="EMBL/GenBank/DDBJ databases">
        <authorList>
            <person name="Jo J.-H."/>
            <person name="Im W.-T."/>
        </authorList>
    </citation>
    <scope>NUCLEOTIDE SEQUENCE</scope>
    <source>
        <strain evidence="2">I2-34</strain>
    </source>
</reference>
<dbReference type="Gene3D" id="1.10.10.10">
    <property type="entry name" value="Winged helix-like DNA-binding domain superfamily/Winged helix DNA-binding domain"/>
    <property type="match status" value="1"/>
</dbReference>
<dbReference type="InterPro" id="IPR036390">
    <property type="entry name" value="WH_DNA-bd_sf"/>
</dbReference>
<protein>
    <submittedName>
        <fullName evidence="2">MarR family transcriptional regulator</fullName>
    </submittedName>
</protein>
<evidence type="ECO:0000259" key="1">
    <source>
        <dbReference type="PROSITE" id="PS50995"/>
    </source>
</evidence>
<gene>
    <name evidence="2" type="ORF">LVY72_03480</name>
</gene>
<dbReference type="SMART" id="SM00347">
    <property type="entry name" value="HTH_MARR"/>
    <property type="match status" value="1"/>
</dbReference>
<dbReference type="PROSITE" id="PS50995">
    <property type="entry name" value="HTH_MARR_2"/>
    <property type="match status" value="1"/>
</dbReference>
<dbReference type="PANTHER" id="PTHR39515:SF2">
    <property type="entry name" value="HTH-TYPE TRANSCRIPTIONAL REGULATOR RV0880"/>
    <property type="match status" value="1"/>
</dbReference>
<dbReference type="InterPro" id="IPR011991">
    <property type="entry name" value="ArsR-like_HTH"/>
</dbReference>
<dbReference type="CDD" id="cd00090">
    <property type="entry name" value="HTH_ARSR"/>
    <property type="match status" value="1"/>
</dbReference>
<proteinExistence type="predicted"/>
<dbReference type="InterPro" id="IPR000835">
    <property type="entry name" value="HTH_MarR-typ"/>
</dbReference>
<comment type="caution">
    <text evidence="2">The sequence shown here is derived from an EMBL/GenBank/DDBJ whole genome shotgun (WGS) entry which is preliminary data.</text>
</comment>
<dbReference type="InterPro" id="IPR052526">
    <property type="entry name" value="HTH-type_Bedaq_tolerance"/>
</dbReference>
<dbReference type="PRINTS" id="PR00598">
    <property type="entry name" value="HTHMARR"/>
</dbReference>
<organism evidence="2 3">
    <name type="scientific">Arthrobacter hankyongi</name>
    <dbReference type="NCBI Taxonomy" id="2904801"/>
    <lineage>
        <taxon>Bacteria</taxon>
        <taxon>Bacillati</taxon>
        <taxon>Actinomycetota</taxon>
        <taxon>Actinomycetes</taxon>
        <taxon>Micrococcales</taxon>
        <taxon>Micrococcaceae</taxon>
        <taxon>Arthrobacter</taxon>
    </lineage>
</organism>
<dbReference type="EMBL" id="JAKLTQ010000001">
    <property type="protein sequence ID" value="MCG2620974.1"/>
    <property type="molecule type" value="Genomic_DNA"/>
</dbReference>
<dbReference type="Pfam" id="PF12802">
    <property type="entry name" value="MarR_2"/>
    <property type="match status" value="1"/>
</dbReference>